<gene>
    <name evidence="1" type="ORF">O1611_g3114</name>
</gene>
<comment type="caution">
    <text evidence="1">The sequence shown here is derived from an EMBL/GenBank/DDBJ whole genome shotgun (WGS) entry which is preliminary data.</text>
</comment>
<organism evidence="1 2">
    <name type="scientific">Lasiodiplodia mahajangana</name>
    <dbReference type="NCBI Taxonomy" id="1108764"/>
    <lineage>
        <taxon>Eukaryota</taxon>
        <taxon>Fungi</taxon>
        <taxon>Dikarya</taxon>
        <taxon>Ascomycota</taxon>
        <taxon>Pezizomycotina</taxon>
        <taxon>Dothideomycetes</taxon>
        <taxon>Dothideomycetes incertae sedis</taxon>
        <taxon>Botryosphaeriales</taxon>
        <taxon>Botryosphaeriaceae</taxon>
        <taxon>Lasiodiplodia</taxon>
    </lineage>
</organism>
<accession>A0ACC2JSQ1</accession>
<evidence type="ECO:0000313" key="1">
    <source>
        <dbReference type="EMBL" id="KAJ8130515.1"/>
    </source>
</evidence>
<proteinExistence type="predicted"/>
<dbReference type="EMBL" id="JAPUUL010000482">
    <property type="protein sequence ID" value="KAJ8130515.1"/>
    <property type="molecule type" value="Genomic_DNA"/>
</dbReference>
<dbReference type="Proteomes" id="UP001153332">
    <property type="component" value="Unassembled WGS sequence"/>
</dbReference>
<keyword evidence="2" id="KW-1185">Reference proteome</keyword>
<name>A0ACC2JSQ1_9PEZI</name>
<reference evidence="1" key="1">
    <citation type="submission" date="2022-12" db="EMBL/GenBank/DDBJ databases">
        <title>Genome Sequence of Lasiodiplodia mahajangana.</title>
        <authorList>
            <person name="Buettner E."/>
        </authorList>
    </citation>
    <scope>NUCLEOTIDE SEQUENCE</scope>
    <source>
        <strain evidence="1">VT137</strain>
    </source>
</reference>
<protein>
    <submittedName>
        <fullName evidence="1">Uncharacterized protein</fullName>
    </submittedName>
</protein>
<evidence type="ECO:0000313" key="2">
    <source>
        <dbReference type="Proteomes" id="UP001153332"/>
    </source>
</evidence>
<sequence length="240" mass="27507">MRTFVEHPEDDKYWRQAIKAKISGHPIPRSVWDDLLGNYQAVVDAPSCYFAIELAEAYPKAKVIILNRDSEKWYNSFANTVQKMIRQRESLETLEWILRPCLPTQVSAIIGIGNLLSRSGVGLGSYDKEECLAFFHKYYADCRARIDPERCIDFKVQDGWSPLCKHLGVCVPGHLTPDGWVQAPFPQVNDTESFHTWVAELQHSMLKQTWVSLALHGLALLVIVLLFLRGTWFTTIYSYT</sequence>